<dbReference type="Proteomes" id="UP000298652">
    <property type="component" value="Chromosome 8"/>
</dbReference>
<evidence type="ECO:0000313" key="2">
    <source>
        <dbReference type="Proteomes" id="UP000298652"/>
    </source>
</evidence>
<evidence type="ECO:0008006" key="3">
    <source>
        <dbReference type="Google" id="ProtNLM"/>
    </source>
</evidence>
<proteinExistence type="predicted"/>
<sequence>MYLDTYTCVLCILQEKETMPHLFLRCNFSKACWSTSSRPPFRIFNSIKDKLNVPFYMEIIILMARSIWSVRNDWTFQQCPPSVQSCKRKFMEKMNTVCLHRAKSSLALAMMECLYGYSFIAVFRRTLR</sequence>
<reference evidence="1" key="1">
    <citation type="submission" date="2019-03" db="EMBL/GenBank/DDBJ databases">
        <title>WGS assembly of Setaria viridis.</title>
        <authorList>
            <person name="Huang P."/>
            <person name="Jenkins J."/>
            <person name="Grimwood J."/>
            <person name="Barry K."/>
            <person name="Healey A."/>
            <person name="Mamidi S."/>
            <person name="Sreedasyam A."/>
            <person name="Shu S."/>
            <person name="Feldman M."/>
            <person name="Wu J."/>
            <person name="Yu Y."/>
            <person name="Chen C."/>
            <person name="Johnson J."/>
            <person name="Rokhsar D."/>
            <person name="Baxter I."/>
            <person name="Schmutz J."/>
            <person name="Brutnell T."/>
            <person name="Kellogg E."/>
        </authorList>
    </citation>
    <scope>NUCLEOTIDE SEQUENCE [LARGE SCALE GENOMIC DNA]</scope>
</reference>
<gene>
    <name evidence="1" type="ORF">SEVIR_8G031507v2</name>
</gene>
<dbReference type="Gramene" id="TKV99245">
    <property type="protein sequence ID" value="TKV99245"/>
    <property type="gene ID" value="SEVIR_8G031507v2"/>
</dbReference>
<dbReference type="AlphaFoldDB" id="A0A4V6D5Y7"/>
<protein>
    <recommendedName>
        <fullName evidence="3">Reverse transcriptase zinc-binding domain-containing protein</fullName>
    </recommendedName>
</protein>
<dbReference type="EMBL" id="CM016559">
    <property type="protein sequence ID" value="TKV99245.1"/>
    <property type="molecule type" value="Genomic_DNA"/>
</dbReference>
<name>A0A4V6D5Y7_SETVI</name>
<accession>A0A4V6D5Y7</accession>
<organism evidence="1 2">
    <name type="scientific">Setaria viridis</name>
    <name type="common">Green bristlegrass</name>
    <name type="synonym">Setaria italica subsp. viridis</name>
    <dbReference type="NCBI Taxonomy" id="4556"/>
    <lineage>
        <taxon>Eukaryota</taxon>
        <taxon>Viridiplantae</taxon>
        <taxon>Streptophyta</taxon>
        <taxon>Embryophyta</taxon>
        <taxon>Tracheophyta</taxon>
        <taxon>Spermatophyta</taxon>
        <taxon>Magnoliopsida</taxon>
        <taxon>Liliopsida</taxon>
        <taxon>Poales</taxon>
        <taxon>Poaceae</taxon>
        <taxon>PACMAD clade</taxon>
        <taxon>Panicoideae</taxon>
        <taxon>Panicodae</taxon>
        <taxon>Paniceae</taxon>
        <taxon>Cenchrinae</taxon>
        <taxon>Setaria</taxon>
    </lineage>
</organism>
<keyword evidence="2" id="KW-1185">Reference proteome</keyword>
<evidence type="ECO:0000313" key="1">
    <source>
        <dbReference type="EMBL" id="TKV99245.1"/>
    </source>
</evidence>